<keyword evidence="1" id="KW-0812">Transmembrane</keyword>
<dbReference type="Proteomes" id="UP000656319">
    <property type="component" value="Unassembled WGS sequence"/>
</dbReference>
<keyword evidence="3" id="KW-1185">Reference proteome</keyword>
<dbReference type="RefSeq" id="WP_201699686.1">
    <property type="nucleotide sequence ID" value="NZ_CAJHCQ010000021.1"/>
</dbReference>
<evidence type="ECO:0000313" key="3">
    <source>
        <dbReference type="Proteomes" id="UP000656319"/>
    </source>
</evidence>
<dbReference type="EMBL" id="CAJHCQ010000021">
    <property type="protein sequence ID" value="CAD6556681.1"/>
    <property type="molecule type" value="Genomic_DNA"/>
</dbReference>
<keyword evidence="1" id="KW-1133">Transmembrane helix</keyword>
<evidence type="ECO:0000256" key="1">
    <source>
        <dbReference type="SAM" id="Phobius"/>
    </source>
</evidence>
<protein>
    <submittedName>
        <fullName evidence="2">Uncharacterized protein</fullName>
    </submittedName>
</protein>
<dbReference type="SUPFAM" id="SSF53901">
    <property type="entry name" value="Thiolase-like"/>
    <property type="match status" value="1"/>
</dbReference>
<evidence type="ECO:0000313" key="2">
    <source>
        <dbReference type="EMBL" id="CAD6556681.1"/>
    </source>
</evidence>
<feature type="transmembrane region" description="Helical" evidence="1">
    <location>
        <begin position="50"/>
        <end position="70"/>
    </location>
</feature>
<organism evidence="2 3">
    <name type="scientific">Paraburkholderia hiiakae</name>
    <dbReference type="NCBI Taxonomy" id="1081782"/>
    <lineage>
        <taxon>Bacteria</taxon>
        <taxon>Pseudomonadati</taxon>
        <taxon>Pseudomonadota</taxon>
        <taxon>Betaproteobacteria</taxon>
        <taxon>Burkholderiales</taxon>
        <taxon>Burkholderiaceae</taxon>
        <taxon>Paraburkholderia</taxon>
    </lineage>
</organism>
<feature type="transmembrane region" description="Helical" evidence="1">
    <location>
        <begin position="21"/>
        <end position="44"/>
    </location>
</feature>
<proteinExistence type="predicted"/>
<dbReference type="InterPro" id="IPR016039">
    <property type="entry name" value="Thiolase-like"/>
</dbReference>
<keyword evidence="1" id="KW-0472">Membrane</keyword>
<name>A0ABM8P590_9BURK</name>
<sequence>MSWPIPVFLNIEYPKPISLRVWLPTLVSIASATAAAVLLVWPQGKPTNTVLFWATLVGAPLVACFLLLGWRLKQWEDEQKDAEDAEKEQHWLKKGWRDWSRRQACVIDVAAFPAATDEIDRFSAEKFDLPTNIDRSITFDWVSGRTAAFRRTRLLRLVALRFAEALRDRREVIITLMLDDTSLKQDEDWTKQVMRTFGSMIPALRVEVHPATGGVQWMTQLVDRVDPATRLVIAAQLWADEEEKHNFSEGAAAFLVEAAATNAGLIFRPMTSVRDTMEVGLGQIREFQMAPDRLKHVWVANCEHIEATAIRSALAPDPKEMPDERLLDGVLGTPGPASGWIALAVAMEAMRGARPQLVAWREPQSECLYLCTVSPMPQKETSV</sequence>
<comment type="caution">
    <text evidence="2">The sequence shown here is derived from an EMBL/GenBank/DDBJ whole genome shotgun (WGS) entry which is preliminary data.</text>
</comment>
<accession>A0ABM8P590</accession>
<gene>
    <name evidence="2" type="ORF">LMG27952_06168</name>
</gene>
<reference evidence="2 3" key="1">
    <citation type="submission" date="2020-10" db="EMBL/GenBank/DDBJ databases">
        <authorList>
            <person name="Peeters C."/>
        </authorList>
    </citation>
    <scope>NUCLEOTIDE SEQUENCE [LARGE SCALE GENOMIC DNA]</scope>
    <source>
        <strain evidence="2 3">LMG 27952</strain>
    </source>
</reference>